<dbReference type="EMBL" id="DS985245">
    <property type="protein sequence ID" value="EDV24952.1"/>
    <property type="molecule type" value="Genomic_DNA"/>
</dbReference>
<sequence>MEDSSTVLFPVEVEGYVQAISDFELEDIGDRKWMKQHEYIDKLNMQAILNVKQGKDEYVKEAFISQDKISLLVYDLLLTEVWKEKIFEELLKEGFKPQSEFPCYITLYHEAAVVNLLETLMYHKESWEAVGDVCLDIVDYCHRKLTQLIARQESKTDWYPGIVSEEQNLKYQSLQIEFDIAARTVSIYNLSDMVCVMARLIDNSPWIRTTKNGDMEKYIDSKWQKVAPDEHLKLSKIEGQIWIAIYQLLMNDDFRVMYKMNSFNKNQILKLRSHLSEVIIDQIPNLIDLRQYLEQLALVDPPDVKADLILEQIPEIRHKLLLKYDGKWEYIIKKHQATFSPSNDELKAVATQ</sequence>
<gene>
    <name evidence="1" type="ORF">TRIADDRAFT_56398</name>
</gene>
<dbReference type="GO" id="GO:0005737">
    <property type="term" value="C:cytoplasm"/>
    <property type="evidence" value="ECO:0000318"/>
    <property type="project" value="GO_Central"/>
</dbReference>
<dbReference type="GeneID" id="6753625"/>
<dbReference type="STRING" id="10228.B3RY10"/>
<dbReference type="OMA" id="QHEAIVC"/>
<dbReference type="PANTHER" id="PTHR13244:SF7">
    <property type="entry name" value="ZINC FINGER MYND DOMAIN-CONTAINING PROTEIN 10"/>
    <property type="match status" value="1"/>
</dbReference>
<dbReference type="CTD" id="6753625"/>
<dbReference type="InParanoid" id="B3RY10"/>
<reference evidence="1 2" key="1">
    <citation type="journal article" date="2008" name="Nature">
        <title>The Trichoplax genome and the nature of placozoans.</title>
        <authorList>
            <person name="Srivastava M."/>
            <person name="Begovic E."/>
            <person name="Chapman J."/>
            <person name="Putnam N.H."/>
            <person name="Hellsten U."/>
            <person name="Kawashima T."/>
            <person name="Kuo A."/>
            <person name="Mitros T."/>
            <person name="Salamov A."/>
            <person name="Carpenter M.L."/>
            <person name="Signorovitch A.Y."/>
            <person name="Moreno M.A."/>
            <person name="Kamm K."/>
            <person name="Grimwood J."/>
            <person name="Schmutz J."/>
            <person name="Shapiro H."/>
            <person name="Grigoriev I.V."/>
            <person name="Buss L.W."/>
            <person name="Schierwater B."/>
            <person name="Dellaporta S.L."/>
            <person name="Rokhsar D.S."/>
        </authorList>
    </citation>
    <scope>NUCLEOTIDE SEQUENCE [LARGE SCALE GENOMIC DNA]</scope>
    <source>
        <strain evidence="1 2">Grell-BS-1999</strain>
    </source>
</reference>
<dbReference type="Proteomes" id="UP000009022">
    <property type="component" value="Unassembled WGS sequence"/>
</dbReference>
<dbReference type="eggNOG" id="ENOG502QS3F">
    <property type="taxonomic scope" value="Eukaryota"/>
</dbReference>
<keyword evidence="2" id="KW-1185">Reference proteome</keyword>
<accession>B3RY10</accession>
<dbReference type="AlphaFoldDB" id="B3RY10"/>
<dbReference type="InterPro" id="IPR052298">
    <property type="entry name" value="ZMYND10"/>
</dbReference>
<dbReference type="FunCoup" id="B3RY10">
    <property type="interactions" value="211"/>
</dbReference>
<name>B3RY10_TRIAD</name>
<dbReference type="KEGG" id="tad:TRIADDRAFT_56398"/>
<evidence type="ECO:0008006" key="3">
    <source>
        <dbReference type="Google" id="ProtNLM"/>
    </source>
</evidence>
<dbReference type="PANTHER" id="PTHR13244">
    <property type="entry name" value="ZINC FINGER MYND DOMAIN CONTAINING PROTEIN 10"/>
    <property type="match status" value="1"/>
</dbReference>
<evidence type="ECO:0000313" key="1">
    <source>
        <dbReference type="EMBL" id="EDV24952.1"/>
    </source>
</evidence>
<proteinExistence type="predicted"/>
<dbReference type="RefSeq" id="XP_002112842.1">
    <property type="nucleotide sequence ID" value="XM_002112806.1"/>
</dbReference>
<organism evidence="1 2">
    <name type="scientific">Trichoplax adhaerens</name>
    <name type="common">Trichoplax reptans</name>
    <dbReference type="NCBI Taxonomy" id="10228"/>
    <lineage>
        <taxon>Eukaryota</taxon>
        <taxon>Metazoa</taxon>
        <taxon>Placozoa</taxon>
        <taxon>Uniplacotomia</taxon>
        <taxon>Trichoplacea</taxon>
        <taxon>Trichoplacidae</taxon>
        <taxon>Trichoplax</taxon>
    </lineage>
</organism>
<dbReference type="HOGENOM" id="CLU_034036_1_0_1"/>
<protein>
    <recommendedName>
        <fullName evidence="3">Zinc finger MYND domain-containing protein 10</fullName>
    </recommendedName>
</protein>
<dbReference type="PhylomeDB" id="B3RY10"/>
<dbReference type="OrthoDB" id="432970at2759"/>
<evidence type="ECO:0000313" key="2">
    <source>
        <dbReference type="Proteomes" id="UP000009022"/>
    </source>
</evidence>